<keyword evidence="2" id="KW-1133">Transmembrane helix</keyword>
<evidence type="ECO:0000256" key="2">
    <source>
        <dbReference type="SAM" id="Phobius"/>
    </source>
</evidence>
<dbReference type="RefSeq" id="WP_158202883.1">
    <property type="nucleotide sequence ID" value="NZ_WSZK01000004.1"/>
</dbReference>
<dbReference type="Proteomes" id="UP000451471">
    <property type="component" value="Unassembled WGS sequence"/>
</dbReference>
<comment type="caution">
    <text evidence="3">The sequence shown here is derived from an EMBL/GenBank/DDBJ whole genome shotgun (WGS) entry which is preliminary data.</text>
</comment>
<organism evidence="3 4">
    <name type="scientific">Halomarina oriensis</name>
    <dbReference type="NCBI Taxonomy" id="671145"/>
    <lineage>
        <taxon>Archaea</taxon>
        <taxon>Methanobacteriati</taxon>
        <taxon>Methanobacteriota</taxon>
        <taxon>Stenosarchaea group</taxon>
        <taxon>Halobacteria</taxon>
        <taxon>Halobacteriales</taxon>
        <taxon>Natronomonadaceae</taxon>
        <taxon>Halomarina</taxon>
    </lineage>
</organism>
<keyword evidence="4" id="KW-1185">Reference proteome</keyword>
<feature type="transmembrane region" description="Helical" evidence="2">
    <location>
        <begin position="144"/>
        <end position="162"/>
    </location>
</feature>
<evidence type="ECO:0000313" key="3">
    <source>
        <dbReference type="EMBL" id="MWG33149.1"/>
    </source>
</evidence>
<protein>
    <submittedName>
        <fullName evidence="3">Uncharacterized protein</fullName>
    </submittedName>
</protein>
<evidence type="ECO:0000313" key="4">
    <source>
        <dbReference type="Proteomes" id="UP000451471"/>
    </source>
</evidence>
<dbReference type="OrthoDB" id="387160at2157"/>
<feature type="transmembrane region" description="Helical" evidence="2">
    <location>
        <begin position="95"/>
        <end position="116"/>
    </location>
</feature>
<proteinExistence type="predicted"/>
<keyword evidence="2" id="KW-0812">Transmembrane</keyword>
<evidence type="ECO:0000256" key="1">
    <source>
        <dbReference type="SAM" id="MobiDB-lite"/>
    </source>
</evidence>
<dbReference type="AlphaFoldDB" id="A0A6B0GI86"/>
<name>A0A6B0GI86_9EURY</name>
<feature type="region of interest" description="Disordered" evidence="1">
    <location>
        <begin position="1"/>
        <end position="37"/>
    </location>
</feature>
<sequence>MSPPAAAAGQVSGFREGKAPTALNMPTPTVDTESETKLSEMTKQHLGEERGEYLVERARFLQAFKEQWTAKKTLAFTNYVHRNTGMRLNQGAQGVVGIAIGIIATLMIGVVVLGRIDGFTPDMSGQWQNVQDNTSQQAADTFDFMNLLPFLVVALFVLGIVMSRM</sequence>
<dbReference type="EMBL" id="WSZK01000004">
    <property type="protein sequence ID" value="MWG33149.1"/>
    <property type="molecule type" value="Genomic_DNA"/>
</dbReference>
<accession>A0A6B0GI86</accession>
<reference evidence="3 4" key="1">
    <citation type="submission" date="2019-12" db="EMBL/GenBank/DDBJ databases">
        <title>Halocatena pleomorpha gen. nov. sp. nov., an extremely halophilic archaeon of family Halobacteriaceae isolated from saltpan soil.</title>
        <authorList>
            <person name="Pal Y."/>
            <person name="Verma A."/>
            <person name="Krishnamurthi S."/>
            <person name="Kumar P."/>
        </authorList>
    </citation>
    <scope>NUCLEOTIDE SEQUENCE [LARGE SCALE GENOMIC DNA]</scope>
    <source>
        <strain evidence="3 4">JCM 16495</strain>
    </source>
</reference>
<gene>
    <name evidence="3" type="ORF">GQS65_01365</name>
</gene>
<keyword evidence="2" id="KW-0472">Membrane</keyword>